<feature type="compositionally biased region" description="Pro residues" evidence="3">
    <location>
        <begin position="455"/>
        <end position="471"/>
    </location>
</feature>
<evidence type="ECO:0000256" key="1">
    <source>
        <dbReference type="ARBA" id="ARBA00022679"/>
    </source>
</evidence>
<protein>
    <recommendedName>
        <fullName evidence="4">UBC core domain-containing protein</fullName>
    </recommendedName>
</protein>
<dbReference type="RefSeq" id="XP_040784264.1">
    <property type="nucleotide sequence ID" value="XM_040934005.1"/>
</dbReference>
<name>A0A9P4L471_9PLEO</name>
<feature type="region of interest" description="Disordered" evidence="3">
    <location>
        <begin position="455"/>
        <end position="592"/>
    </location>
</feature>
<evidence type="ECO:0000313" key="6">
    <source>
        <dbReference type="Proteomes" id="UP000800039"/>
    </source>
</evidence>
<feature type="compositionally biased region" description="Low complexity" evidence="3">
    <location>
        <begin position="511"/>
        <end position="525"/>
    </location>
</feature>
<feature type="compositionally biased region" description="Gly residues" evidence="3">
    <location>
        <begin position="488"/>
        <end position="500"/>
    </location>
</feature>
<dbReference type="Proteomes" id="UP000800039">
    <property type="component" value="Unassembled WGS sequence"/>
</dbReference>
<keyword evidence="6" id="KW-1185">Reference proteome</keyword>
<evidence type="ECO:0000313" key="5">
    <source>
        <dbReference type="EMBL" id="KAF1841701.1"/>
    </source>
</evidence>
<organism evidence="5 6">
    <name type="scientific">Cucurbitaria berberidis CBS 394.84</name>
    <dbReference type="NCBI Taxonomy" id="1168544"/>
    <lineage>
        <taxon>Eukaryota</taxon>
        <taxon>Fungi</taxon>
        <taxon>Dikarya</taxon>
        <taxon>Ascomycota</taxon>
        <taxon>Pezizomycotina</taxon>
        <taxon>Dothideomycetes</taxon>
        <taxon>Pleosporomycetidae</taxon>
        <taxon>Pleosporales</taxon>
        <taxon>Pleosporineae</taxon>
        <taxon>Cucurbitariaceae</taxon>
        <taxon>Cucurbitaria</taxon>
    </lineage>
</organism>
<dbReference type="PANTHER" id="PTHR46116:SF15">
    <property type="entry name" value="(E3-INDEPENDENT) E2 UBIQUITIN-CONJUGATING ENZYME"/>
    <property type="match status" value="1"/>
</dbReference>
<evidence type="ECO:0000256" key="2">
    <source>
        <dbReference type="ARBA" id="ARBA00022786"/>
    </source>
</evidence>
<dbReference type="InterPro" id="IPR016135">
    <property type="entry name" value="UBQ-conjugating_enzyme/RWD"/>
</dbReference>
<sequence length="592" mass="64650">MLVDSKILNFCVELLRNDSLDDATKRKSLYHALLSFLQAIGMHVMANRTLFSERSVQPDAVNLLTLSFRGSRTRSKETASSVADSLRNLNTQSVLVLQSAKTNEKDFHSVDGQDMLLLCREISELSQYILAYTEAGSNQNVKATMVDLAINDVPDEQILTTHAYASKATSLKFSPPGRFKRLITEITTLKTGLPPGIFVRYCENRPDVMKVAIIGPGGTPYENGIFEFDFFCDSSFPNKPPMVQFRGTGGGRISINPNLYADGKVCLSLLGTWAGEPWTRGESTLLQVVISLQAMIFCDEPWYNEPGREAAYHRGSGQDPAAAYNQTIREHTVRHAMLTWLDRPPQLWHAVVESHFKQNANNILKTVEEWAKKKVPNHLSHYDYVGFEMEDFMPPMGSRTSAVGKADLESMLPRLQIALQNHGATYVIQQTLQPTARQPSNVRVSMPQPTISYPMPPNPMLPLPLGPPPPYSVTQTKFPGLNLQNQGRGPGRALGSGGGQSSKSATNAAPSSHGGSIFSGSFDGYGRYETRSATRSRSGPAAQTGDASDPVGNAPPSPFPGDSRGRGGSAIKINRGGRGMLRGVGRDDPRGP</sequence>
<dbReference type="PROSITE" id="PS50127">
    <property type="entry name" value="UBC_2"/>
    <property type="match status" value="1"/>
</dbReference>
<evidence type="ECO:0000256" key="3">
    <source>
        <dbReference type="SAM" id="MobiDB-lite"/>
    </source>
</evidence>
<feature type="compositionally biased region" description="Polar residues" evidence="3">
    <location>
        <begin position="472"/>
        <end position="485"/>
    </location>
</feature>
<keyword evidence="2" id="KW-0833">Ubl conjugation pathway</keyword>
<dbReference type="Gene3D" id="3.10.110.10">
    <property type="entry name" value="Ubiquitin Conjugating Enzyme"/>
    <property type="match status" value="1"/>
</dbReference>
<dbReference type="CDD" id="cd23810">
    <property type="entry name" value="UBCc_BIRC6"/>
    <property type="match status" value="1"/>
</dbReference>
<dbReference type="SUPFAM" id="SSF54495">
    <property type="entry name" value="UBC-like"/>
    <property type="match status" value="1"/>
</dbReference>
<dbReference type="AlphaFoldDB" id="A0A9P4L471"/>
<gene>
    <name evidence="5" type="ORF">K460DRAFT_369710</name>
</gene>
<evidence type="ECO:0000259" key="4">
    <source>
        <dbReference type="PROSITE" id="PS50127"/>
    </source>
</evidence>
<dbReference type="GeneID" id="63851256"/>
<dbReference type="PANTHER" id="PTHR46116">
    <property type="entry name" value="(E3-INDEPENDENT) E2 UBIQUITIN-CONJUGATING ENZYME"/>
    <property type="match status" value="1"/>
</dbReference>
<proteinExistence type="predicted"/>
<dbReference type="OrthoDB" id="47801at2759"/>
<accession>A0A9P4L471</accession>
<dbReference type="Pfam" id="PF00179">
    <property type="entry name" value="UQ_con"/>
    <property type="match status" value="1"/>
</dbReference>
<dbReference type="GO" id="GO:0061631">
    <property type="term" value="F:ubiquitin conjugating enzyme activity"/>
    <property type="evidence" value="ECO:0007669"/>
    <property type="project" value="TreeGrafter"/>
</dbReference>
<dbReference type="EMBL" id="ML976618">
    <property type="protein sequence ID" value="KAF1841701.1"/>
    <property type="molecule type" value="Genomic_DNA"/>
</dbReference>
<comment type="caution">
    <text evidence="5">The sequence shown here is derived from an EMBL/GenBank/DDBJ whole genome shotgun (WGS) entry which is preliminary data.</text>
</comment>
<dbReference type="InterPro" id="IPR000608">
    <property type="entry name" value="UBC"/>
</dbReference>
<feature type="domain" description="UBC core" evidence="4">
    <location>
        <begin position="177"/>
        <end position="337"/>
    </location>
</feature>
<reference evidence="5" key="1">
    <citation type="submission" date="2020-01" db="EMBL/GenBank/DDBJ databases">
        <authorList>
            <consortium name="DOE Joint Genome Institute"/>
            <person name="Haridas S."/>
            <person name="Albert R."/>
            <person name="Binder M."/>
            <person name="Bloem J."/>
            <person name="Labutti K."/>
            <person name="Salamov A."/>
            <person name="Andreopoulos B."/>
            <person name="Baker S.E."/>
            <person name="Barry K."/>
            <person name="Bills G."/>
            <person name="Bluhm B.H."/>
            <person name="Cannon C."/>
            <person name="Castanera R."/>
            <person name="Culley D.E."/>
            <person name="Daum C."/>
            <person name="Ezra D."/>
            <person name="Gonzalez J.B."/>
            <person name="Henrissat B."/>
            <person name="Kuo A."/>
            <person name="Liang C."/>
            <person name="Lipzen A."/>
            <person name="Lutzoni F."/>
            <person name="Magnuson J."/>
            <person name="Mondo S."/>
            <person name="Nolan M."/>
            <person name="Ohm R."/>
            <person name="Pangilinan J."/>
            <person name="Park H.-J."/>
            <person name="Ramirez L."/>
            <person name="Alfaro M."/>
            <person name="Sun H."/>
            <person name="Tritt A."/>
            <person name="Yoshinaga Y."/>
            <person name="Zwiers L.-H."/>
            <person name="Turgeon B.G."/>
            <person name="Goodwin S.B."/>
            <person name="Spatafora J.W."/>
            <person name="Crous P.W."/>
            <person name="Grigoriev I.V."/>
        </authorList>
    </citation>
    <scope>NUCLEOTIDE SEQUENCE</scope>
    <source>
        <strain evidence="5">CBS 394.84</strain>
    </source>
</reference>
<keyword evidence="1" id="KW-0808">Transferase</keyword>
<dbReference type="SMART" id="SM00212">
    <property type="entry name" value="UBCc"/>
    <property type="match status" value="1"/>
</dbReference>